<evidence type="ECO:0000256" key="2">
    <source>
        <dbReference type="ARBA" id="ARBA00005684"/>
    </source>
</evidence>
<organism evidence="12 13">
    <name type="scientific">Flaviflagellibacter deserti</name>
    <dbReference type="NCBI Taxonomy" id="2267266"/>
    <lineage>
        <taxon>Bacteria</taxon>
        <taxon>Pseudomonadati</taxon>
        <taxon>Pseudomonadota</taxon>
        <taxon>Alphaproteobacteria</taxon>
        <taxon>Hyphomicrobiales</taxon>
        <taxon>Flaviflagellibacter</taxon>
    </lineage>
</organism>
<dbReference type="PANTHER" id="PTHR32438:SF5">
    <property type="entry name" value="4-ALPHA-GLUCANOTRANSFERASE DPE1, CHLOROPLASTIC_AMYLOPLASTIC"/>
    <property type="match status" value="1"/>
</dbReference>
<dbReference type="Gene3D" id="1.10.10.470">
    <property type="entry name" value="Maltooligosyl trehalose synthase, domain 4"/>
    <property type="match status" value="1"/>
</dbReference>
<keyword evidence="5 10" id="KW-0328">Glycosyltransferase</keyword>
<protein>
    <recommendedName>
        <fullName evidence="4 10">4-alpha-glucanotransferase</fullName>
        <ecNumber evidence="3 10">2.4.1.25</ecNumber>
    </recommendedName>
    <alternativeName>
        <fullName evidence="8 10">Amylomaltase</fullName>
    </alternativeName>
    <alternativeName>
        <fullName evidence="9 10">Disproportionating enzyme</fullName>
    </alternativeName>
</protein>
<dbReference type="Pfam" id="PF00128">
    <property type="entry name" value="Alpha-amylase"/>
    <property type="match status" value="1"/>
</dbReference>
<comment type="caution">
    <text evidence="12">The sequence shown here is derived from an EMBL/GenBank/DDBJ whole genome shotgun (WGS) entry which is preliminary data.</text>
</comment>
<dbReference type="InterPro" id="IPR003385">
    <property type="entry name" value="Glyco_hydro_77"/>
</dbReference>
<dbReference type="InterPro" id="IPR048458">
    <property type="entry name" value="MalQ_N"/>
</dbReference>
<evidence type="ECO:0000256" key="1">
    <source>
        <dbReference type="ARBA" id="ARBA00000439"/>
    </source>
</evidence>
<dbReference type="InterPro" id="IPR006047">
    <property type="entry name" value="GH13_cat_dom"/>
</dbReference>
<evidence type="ECO:0000256" key="10">
    <source>
        <dbReference type="RuleBase" id="RU361207"/>
    </source>
</evidence>
<gene>
    <name evidence="12" type="ORF">ACFPFW_05905</name>
</gene>
<evidence type="ECO:0000256" key="8">
    <source>
        <dbReference type="ARBA" id="ARBA00031423"/>
    </source>
</evidence>
<accession>A0ABV9Z1D8</accession>
<dbReference type="Gene3D" id="3.30.1590.10">
    <property type="entry name" value="Maltooligosyl trehalose synthase, domain 2"/>
    <property type="match status" value="1"/>
</dbReference>
<dbReference type="GO" id="GO:0004134">
    <property type="term" value="F:4-alpha-glucanotransferase activity"/>
    <property type="evidence" value="ECO:0007669"/>
    <property type="project" value="UniProtKB-EC"/>
</dbReference>
<keyword evidence="13" id="KW-1185">Reference proteome</keyword>
<keyword evidence="12" id="KW-0413">Isomerase</keyword>
<dbReference type="GO" id="GO:0047470">
    <property type="term" value="F:(1,4)-alpha-D-glucan 1-alpha-D-glucosylmutase activity"/>
    <property type="evidence" value="ECO:0007669"/>
    <property type="project" value="UniProtKB-EC"/>
</dbReference>
<evidence type="ECO:0000259" key="11">
    <source>
        <dbReference type="SMART" id="SM00642"/>
    </source>
</evidence>
<dbReference type="InterPro" id="IPR013797">
    <property type="entry name" value="Maltooligo_trehalose_synth_4"/>
</dbReference>
<evidence type="ECO:0000256" key="7">
    <source>
        <dbReference type="ARBA" id="ARBA00023277"/>
    </source>
</evidence>
<evidence type="ECO:0000256" key="9">
    <source>
        <dbReference type="ARBA" id="ARBA00031501"/>
    </source>
</evidence>
<keyword evidence="6 10" id="KW-0808">Transferase</keyword>
<evidence type="ECO:0000256" key="3">
    <source>
        <dbReference type="ARBA" id="ARBA00012560"/>
    </source>
</evidence>
<evidence type="ECO:0000313" key="12">
    <source>
        <dbReference type="EMBL" id="MFC5067548.1"/>
    </source>
</evidence>
<dbReference type="EC" id="2.4.1.25" evidence="3 10"/>
<evidence type="ECO:0000313" key="13">
    <source>
        <dbReference type="Proteomes" id="UP001595796"/>
    </source>
</evidence>
<name>A0ABV9Z1D8_9HYPH</name>
<proteinExistence type="inferred from homology"/>
<comment type="similarity">
    <text evidence="2 10">Belongs to the disproportionating enzyme family.</text>
</comment>
<evidence type="ECO:0000256" key="6">
    <source>
        <dbReference type="ARBA" id="ARBA00022679"/>
    </source>
</evidence>
<dbReference type="InterPro" id="IPR017853">
    <property type="entry name" value="GH"/>
</dbReference>
<dbReference type="CDD" id="cd11336">
    <property type="entry name" value="AmyAc_MTSase"/>
    <property type="match status" value="1"/>
</dbReference>
<evidence type="ECO:0000256" key="5">
    <source>
        <dbReference type="ARBA" id="ARBA00022676"/>
    </source>
</evidence>
<dbReference type="Pfam" id="PF21226">
    <property type="entry name" value="MalQ_N"/>
    <property type="match status" value="1"/>
</dbReference>
<feature type="domain" description="Glycosyl hydrolase family 13 catalytic" evidence="11">
    <location>
        <begin position="714"/>
        <end position="1198"/>
    </location>
</feature>
<dbReference type="RefSeq" id="WP_114957036.1">
    <property type="nucleotide sequence ID" value="NZ_JBHSJF010000005.1"/>
</dbReference>
<dbReference type="NCBIfam" id="TIGR02401">
    <property type="entry name" value="trehalose_TreY"/>
    <property type="match status" value="1"/>
</dbReference>
<reference evidence="13" key="1">
    <citation type="journal article" date="2019" name="Int. J. Syst. Evol. Microbiol.">
        <title>The Global Catalogue of Microorganisms (GCM) 10K type strain sequencing project: providing services to taxonomists for standard genome sequencing and annotation.</title>
        <authorList>
            <consortium name="The Broad Institute Genomics Platform"/>
            <consortium name="The Broad Institute Genome Sequencing Center for Infectious Disease"/>
            <person name="Wu L."/>
            <person name="Ma J."/>
        </authorList>
    </citation>
    <scope>NUCLEOTIDE SEQUENCE [LARGE SCALE GENOMIC DNA]</scope>
    <source>
        <strain evidence="13">CGMCC 1.16444</strain>
    </source>
</reference>
<sequence>MSDRDELLARLSDLVGIADGYYGQTGEYVRTSPESRQAVLDGFGLPTATVGEARHSLALVEALRCGLIPPLPVVTSGQPGGIPVRNPQAGEVEWRLIDEAGTVREGRAGIEDGWFTLPPLSPGYYALEASSGGAKASATLISAQPRCWAPNEIADGAKLWGVTAQVYGLTSPRNMGIGDFTDIAEAATGSGALGASFLGLSPLHALFAADRSKYSPYSPSSRLFLESLHIDPTAIEGFAGSKAASLYESEEYAGELEKLRAGTLVDHEAVWALKRPLLDALFEDFSRRADDDRFAAFRAEQGEQLELHATFEALAEHFRAEGRWWTGDWPQDFQSPISDVVAFFREEKREEIAFHAWLQWQADMQFASASAKARDSGMMVGLYRDLAVGADRGGSEVWAAPERFSQTLSVGAPPDPLGPQGQNWGLPPFDPLALERQGLAAFRALVTSNMRHAGAIRIDHAFQLRRLFLIPPGGSAAEGAYVSYPFEALLAVLRLESHRHKCLVIAEDLGTAPEGFSDAIMEAGLFSYRVIYFEREQDGRFKKPDTFPRDALSVFTTHDLPTLRGWWRGLDVDLRQTLGVFDRETSEREREARRREIGQFCEALVEQGLLSDPTPPPEPPLEACVRYLARTSSALTSIQFEDVAGELNQANLPGLDKGHPNWQRRLSVDVENLVAPGSQLAKLAAALVEEGRGARPNVSGLSVPPPLATYRLQFHKDFTFDDAVEIVPYLARLGISHVYASPIAQARPGSTHGYDIVDHSTINVELGGEEAFVRLSDALKEHDLGLILDIVPNHMGVGGADNAAWLSVLEWGEASPLASTFDVDWHRLGAGGKLVVPFLGNRYGDALEAGELKLTFDAEKGEFAVWHWEHKLPICPLNYPDILDRALAALPDEKNGGRTEILAVSERLRAMALETAPERRASFPEEAEALKQRIVVAAKAQDVETALERAVTLMNGIAGQPESFSSLHRLLEEQNYRVAHWRVAASDINYRRFFDINSLGGIRVEKPEVFERAHELIFRLVREDRIQGLRIDHIDGLADPEGYARALQDAVGPGFYVVVEKILEPGEELRPWPVAGTTGYDVLNQIDGVFVDGRNVERFDTIYKDISDLDAGYGAQLRAAKEEIVETAFASELGVLVSDLKRVANADRKTRDYPVLAILRALVEIIARFPVYRTYIGPDGNPEPADVALLAKTLRQAKRWSNLPDRSVHDFIGAALTGEIDTSGPGRPAPEDVARFRRRFQQLTGPVMAKSLEDTLFYRYARLISLNEVGGDPDHFGIPVEKFHALNEARANSWPNAMIATATHDTKRGEDARARLTALSELPDEWARALDDWRDVVEGMLGRIDGEEVPDGNDQAMILQALLGAWPLELLEGDDAELADAFRDRIKAYAEKALREAKRFTSWVNTDEEYEKAVADFLDELLIPGGDFFTEFRPLANRLARLGTLNGLSRTVLKCTLPGVPDIYQGTEFWDFSLVDPDNRRPVDYRAREAALAAGKRPDELLGDWMSGAVKQALIARLLADRADTPLLYAEGGYSALTSKGAKAEHVIAYLRVLGQDALAVAVPRLVAGLVSGDASLPDASVWEDTTISVPAGHWRDLVTGRIVESDGFLSAGELFSAFPAAVLRKVP</sequence>
<dbReference type="Proteomes" id="UP001595796">
    <property type="component" value="Unassembled WGS sequence"/>
</dbReference>
<dbReference type="PANTHER" id="PTHR32438">
    <property type="entry name" value="4-ALPHA-GLUCANOTRANSFERASE DPE1, CHLOROPLASTIC/AMYLOPLASTIC"/>
    <property type="match status" value="1"/>
</dbReference>
<keyword evidence="7 10" id="KW-0119">Carbohydrate metabolism</keyword>
<dbReference type="Gene3D" id="3.20.20.80">
    <property type="entry name" value="Glycosidases"/>
    <property type="match status" value="3"/>
</dbReference>
<dbReference type="SUPFAM" id="SSF51445">
    <property type="entry name" value="(Trans)glycosidases"/>
    <property type="match status" value="2"/>
</dbReference>
<dbReference type="NCBIfam" id="NF011077">
    <property type="entry name" value="PRK14507.1"/>
    <property type="match status" value="1"/>
</dbReference>
<dbReference type="InterPro" id="IPR012767">
    <property type="entry name" value="Trehalose_TreY"/>
</dbReference>
<evidence type="ECO:0000256" key="4">
    <source>
        <dbReference type="ARBA" id="ARBA00020295"/>
    </source>
</evidence>
<dbReference type="EMBL" id="JBHSJF010000005">
    <property type="protein sequence ID" value="MFC5067548.1"/>
    <property type="molecule type" value="Genomic_DNA"/>
</dbReference>
<dbReference type="NCBIfam" id="TIGR00217">
    <property type="entry name" value="malQ"/>
    <property type="match status" value="1"/>
</dbReference>
<dbReference type="Pfam" id="PF02446">
    <property type="entry name" value="Glyco_hydro_77"/>
    <property type="match status" value="1"/>
</dbReference>
<dbReference type="SMART" id="SM00642">
    <property type="entry name" value="Aamy"/>
    <property type="match status" value="1"/>
</dbReference>
<comment type="catalytic activity">
    <reaction evidence="1 10">
        <text>Transfers a segment of a (1-&gt;4)-alpha-D-glucan to a new position in an acceptor, which may be glucose or a (1-&gt;4)-alpha-D-glucan.</text>
        <dbReference type="EC" id="2.4.1.25"/>
    </reaction>
</comment>